<dbReference type="EMBL" id="JAWJWF010000004">
    <property type="protein sequence ID" value="KAK6633474.1"/>
    <property type="molecule type" value="Genomic_DNA"/>
</dbReference>
<name>A0ABR1B1T8_POLSC</name>
<dbReference type="Proteomes" id="UP001359485">
    <property type="component" value="Unassembled WGS sequence"/>
</dbReference>
<feature type="region of interest" description="Disordered" evidence="1">
    <location>
        <begin position="47"/>
        <end position="91"/>
    </location>
</feature>
<gene>
    <name evidence="2" type="ORF">RUM44_004081</name>
</gene>
<comment type="caution">
    <text evidence="2">The sequence shown here is derived from an EMBL/GenBank/DDBJ whole genome shotgun (WGS) entry which is preliminary data.</text>
</comment>
<evidence type="ECO:0000313" key="3">
    <source>
        <dbReference type="Proteomes" id="UP001359485"/>
    </source>
</evidence>
<organism evidence="2 3">
    <name type="scientific">Polyplax serrata</name>
    <name type="common">Common mouse louse</name>
    <dbReference type="NCBI Taxonomy" id="468196"/>
    <lineage>
        <taxon>Eukaryota</taxon>
        <taxon>Metazoa</taxon>
        <taxon>Ecdysozoa</taxon>
        <taxon>Arthropoda</taxon>
        <taxon>Hexapoda</taxon>
        <taxon>Insecta</taxon>
        <taxon>Pterygota</taxon>
        <taxon>Neoptera</taxon>
        <taxon>Paraneoptera</taxon>
        <taxon>Psocodea</taxon>
        <taxon>Troctomorpha</taxon>
        <taxon>Phthiraptera</taxon>
        <taxon>Anoplura</taxon>
        <taxon>Polyplacidae</taxon>
        <taxon>Polyplax</taxon>
    </lineage>
</organism>
<evidence type="ECO:0000313" key="2">
    <source>
        <dbReference type="EMBL" id="KAK6633474.1"/>
    </source>
</evidence>
<evidence type="ECO:0000256" key="1">
    <source>
        <dbReference type="SAM" id="MobiDB-lite"/>
    </source>
</evidence>
<keyword evidence="3" id="KW-1185">Reference proteome</keyword>
<protein>
    <submittedName>
        <fullName evidence="2">Uncharacterized protein</fullName>
    </submittedName>
</protein>
<proteinExistence type="predicted"/>
<reference evidence="2 3" key="1">
    <citation type="submission" date="2023-09" db="EMBL/GenBank/DDBJ databases">
        <title>Genomes of two closely related lineages of the louse Polyplax serrata with different host specificities.</title>
        <authorList>
            <person name="Martinu J."/>
            <person name="Tarabai H."/>
            <person name="Stefka J."/>
            <person name="Hypsa V."/>
        </authorList>
    </citation>
    <scope>NUCLEOTIDE SEQUENCE [LARGE SCALE GENOMIC DNA]</scope>
    <source>
        <strain evidence="2">98ZLc_SE</strain>
    </source>
</reference>
<sequence length="91" mass="10666">MNNRMTAWMNGRMTLFNEWMTRTIRKKTNQMKYFPNKSSAVWDIKRAQTEGQADETEEITVGHRTNFHARADPPSPSPRQLVQPSNEYHLG</sequence>
<feature type="compositionally biased region" description="Polar residues" evidence="1">
    <location>
        <begin position="78"/>
        <end position="91"/>
    </location>
</feature>
<accession>A0ABR1B1T8</accession>